<dbReference type="GO" id="GO:0003735">
    <property type="term" value="F:structural constituent of ribosome"/>
    <property type="evidence" value="ECO:0007669"/>
    <property type="project" value="InterPro"/>
</dbReference>
<dbReference type="InterPro" id="IPR001857">
    <property type="entry name" value="Ribosomal_bL19"/>
</dbReference>
<dbReference type="EMBL" id="NPHW01004337">
    <property type="protein sequence ID" value="OXV08066.1"/>
    <property type="molecule type" value="Genomic_DNA"/>
</dbReference>
<sequence length="247" mass="27959">MVKSFFWASSARHSTTAAASMAVSLPMVRPLGYLKAMTPRLVPPQICWRRHLSTIYSQKPERVPLPANLPKEFYSQLPERLRPDNEPRKIDVIPPPPSACSVCKDPVATVTASQLAILDPTGERKALFDYRRNPRSVKAGDILRVTFKSGDPFSGVCLGIRLRGIDTSFLLRNQLTRVGVEMWIKVFSPNVGSVEIVQRTEKRKRRARLYYMRKPEHDMGSVENIVQNYLRQKSALTGQPISKSRGR</sequence>
<protein>
    <recommendedName>
        <fullName evidence="6">Ribosomal protein L19</fullName>
    </recommendedName>
</protein>
<evidence type="ECO:0000256" key="2">
    <source>
        <dbReference type="ARBA" id="ARBA00022980"/>
    </source>
</evidence>
<proteinExistence type="inferred from homology"/>
<comment type="similarity">
    <text evidence="1">Belongs to the bacterial ribosomal protein bL19 family.</text>
</comment>
<evidence type="ECO:0000313" key="4">
    <source>
        <dbReference type="EMBL" id="OXV08066.1"/>
    </source>
</evidence>
<reference evidence="4 5" key="1">
    <citation type="journal article" date="2015" name="Environ. Microbiol.">
        <title>Metagenome sequence of Elaphomyces granulatus from sporocarp tissue reveals Ascomycota ectomycorrhizal fingerprints of genome expansion and a Proteobacteria-rich microbiome.</title>
        <authorList>
            <person name="Quandt C.A."/>
            <person name="Kohler A."/>
            <person name="Hesse C.N."/>
            <person name="Sharpton T.J."/>
            <person name="Martin F."/>
            <person name="Spatafora J.W."/>
        </authorList>
    </citation>
    <scope>NUCLEOTIDE SEQUENCE [LARGE SCALE GENOMIC DNA]</scope>
    <source>
        <strain evidence="4 5">OSC145934</strain>
    </source>
</reference>
<dbReference type="Pfam" id="PF01245">
    <property type="entry name" value="Ribosomal_L19"/>
    <property type="match status" value="1"/>
</dbReference>
<dbReference type="PANTHER" id="PTHR15680">
    <property type="entry name" value="RIBOSOMAL PROTEIN L19"/>
    <property type="match status" value="1"/>
</dbReference>
<evidence type="ECO:0008006" key="6">
    <source>
        <dbReference type="Google" id="ProtNLM"/>
    </source>
</evidence>
<comment type="caution">
    <text evidence="4">The sequence shown here is derived from an EMBL/GenBank/DDBJ whole genome shotgun (WGS) entry which is preliminary data.</text>
</comment>
<dbReference type="InterPro" id="IPR038657">
    <property type="entry name" value="Ribosomal_bL19_sf"/>
</dbReference>
<gene>
    <name evidence="4" type="ORF">Egran_04173</name>
</gene>
<dbReference type="OrthoDB" id="432645at2759"/>
<dbReference type="Proteomes" id="UP000243515">
    <property type="component" value="Unassembled WGS sequence"/>
</dbReference>
<dbReference type="Gene3D" id="2.30.30.790">
    <property type="match status" value="1"/>
</dbReference>
<evidence type="ECO:0000256" key="3">
    <source>
        <dbReference type="ARBA" id="ARBA00023274"/>
    </source>
</evidence>
<evidence type="ECO:0000256" key="1">
    <source>
        <dbReference type="ARBA" id="ARBA00005781"/>
    </source>
</evidence>
<keyword evidence="3" id="KW-0687">Ribonucleoprotein</keyword>
<dbReference type="InterPro" id="IPR008991">
    <property type="entry name" value="Translation_prot_SH3-like_sf"/>
</dbReference>
<dbReference type="GO" id="GO:0005762">
    <property type="term" value="C:mitochondrial large ribosomal subunit"/>
    <property type="evidence" value="ECO:0007669"/>
    <property type="project" value="TreeGrafter"/>
</dbReference>
<dbReference type="GO" id="GO:0006412">
    <property type="term" value="P:translation"/>
    <property type="evidence" value="ECO:0007669"/>
    <property type="project" value="InterPro"/>
</dbReference>
<organism evidence="4 5">
    <name type="scientific">Elaphomyces granulatus</name>
    <dbReference type="NCBI Taxonomy" id="519963"/>
    <lineage>
        <taxon>Eukaryota</taxon>
        <taxon>Fungi</taxon>
        <taxon>Dikarya</taxon>
        <taxon>Ascomycota</taxon>
        <taxon>Pezizomycotina</taxon>
        <taxon>Eurotiomycetes</taxon>
        <taxon>Eurotiomycetidae</taxon>
        <taxon>Eurotiales</taxon>
        <taxon>Elaphomycetaceae</taxon>
        <taxon>Elaphomyces</taxon>
    </lineage>
</organism>
<keyword evidence="5" id="KW-1185">Reference proteome</keyword>
<dbReference type="PANTHER" id="PTHR15680:SF9">
    <property type="entry name" value="LARGE RIBOSOMAL SUBUNIT PROTEIN BL19M"/>
    <property type="match status" value="1"/>
</dbReference>
<accession>A0A232LVC4</accession>
<dbReference type="SUPFAM" id="SSF50104">
    <property type="entry name" value="Translation proteins SH3-like domain"/>
    <property type="match status" value="1"/>
</dbReference>
<name>A0A232LVC4_9EURO</name>
<evidence type="ECO:0000313" key="5">
    <source>
        <dbReference type="Proteomes" id="UP000243515"/>
    </source>
</evidence>
<keyword evidence="2" id="KW-0689">Ribosomal protein</keyword>
<dbReference type="FunFam" id="2.30.30.790:FF:000007">
    <property type="entry name" value="Mitochondrial ribosomal protein, putative"/>
    <property type="match status" value="1"/>
</dbReference>
<dbReference type="AlphaFoldDB" id="A0A232LVC4"/>